<dbReference type="InterPro" id="IPR025110">
    <property type="entry name" value="AMP-bd_C"/>
</dbReference>
<dbReference type="Gene3D" id="3.40.50.12780">
    <property type="entry name" value="N-terminal domain of ligase-like"/>
    <property type="match status" value="1"/>
</dbReference>
<accession>A0A1X1Z8K6</accession>
<dbReference type="InterPro" id="IPR000873">
    <property type="entry name" value="AMP-dep_synth/lig_dom"/>
</dbReference>
<name>A0A1X1Z8K6_MYCNO</name>
<dbReference type="InterPro" id="IPR045851">
    <property type="entry name" value="AMP-bd_C_sf"/>
</dbReference>
<dbReference type="Pfam" id="PF00501">
    <property type="entry name" value="AMP-binding"/>
    <property type="match status" value="1"/>
</dbReference>
<dbReference type="RefSeq" id="WP_085139136.1">
    <property type="nucleotide sequence ID" value="NZ_LQPI01000049.1"/>
</dbReference>
<gene>
    <name evidence="7" type="ORF">AWC18_14045</name>
</gene>
<evidence type="ECO:0000256" key="4">
    <source>
        <dbReference type="ARBA" id="ARBA00023098"/>
    </source>
</evidence>
<dbReference type="AlphaFoldDB" id="A0A1X1Z8K6"/>
<dbReference type="SUPFAM" id="SSF56801">
    <property type="entry name" value="Acetyl-CoA synthetase-like"/>
    <property type="match status" value="1"/>
</dbReference>
<protein>
    <submittedName>
        <fullName evidence="7">Fatty-acid--CoA ligase</fullName>
    </submittedName>
</protein>
<evidence type="ECO:0000259" key="5">
    <source>
        <dbReference type="Pfam" id="PF00501"/>
    </source>
</evidence>
<dbReference type="GO" id="GO:0070566">
    <property type="term" value="F:adenylyltransferase activity"/>
    <property type="evidence" value="ECO:0007669"/>
    <property type="project" value="TreeGrafter"/>
</dbReference>
<keyword evidence="3" id="KW-0276">Fatty acid metabolism</keyword>
<dbReference type="STRING" id="1782.AWC18_14045"/>
<dbReference type="CDD" id="cd05931">
    <property type="entry name" value="FAAL"/>
    <property type="match status" value="1"/>
</dbReference>
<dbReference type="InterPro" id="IPR042099">
    <property type="entry name" value="ANL_N_sf"/>
</dbReference>
<keyword evidence="8" id="KW-1185">Reference proteome</keyword>
<dbReference type="GO" id="GO:0006633">
    <property type="term" value="P:fatty acid biosynthetic process"/>
    <property type="evidence" value="ECO:0007669"/>
    <property type="project" value="TreeGrafter"/>
</dbReference>
<dbReference type="EMBL" id="LQPI01000049">
    <property type="protein sequence ID" value="ORW19682.1"/>
    <property type="molecule type" value="Genomic_DNA"/>
</dbReference>
<proteinExistence type="inferred from homology"/>
<dbReference type="FunFam" id="3.40.50.12780:FF:000013">
    <property type="entry name" value="Long-chain-fatty-acid--AMP ligase FadD32"/>
    <property type="match status" value="1"/>
</dbReference>
<dbReference type="InterPro" id="IPR040097">
    <property type="entry name" value="FAAL/FAAC"/>
</dbReference>
<dbReference type="Proteomes" id="UP000193108">
    <property type="component" value="Unassembled WGS sequence"/>
</dbReference>
<dbReference type="Gene3D" id="3.30.300.30">
    <property type="match status" value="1"/>
</dbReference>
<dbReference type="GO" id="GO:0005886">
    <property type="term" value="C:plasma membrane"/>
    <property type="evidence" value="ECO:0007669"/>
    <property type="project" value="TreeGrafter"/>
</dbReference>
<keyword evidence="4" id="KW-0443">Lipid metabolism</keyword>
<keyword evidence="2 7" id="KW-0436">Ligase</keyword>
<evidence type="ECO:0000259" key="6">
    <source>
        <dbReference type="Pfam" id="PF23024"/>
    </source>
</evidence>
<feature type="domain" description="AMP-dependent synthetase/ligase" evidence="5">
    <location>
        <begin position="18"/>
        <end position="410"/>
    </location>
</feature>
<comment type="similarity">
    <text evidence="1">Belongs to the ATP-dependent AMP-binding enzyme family.</text>
</comment>
<comment type="caution">
    <text evidence="7">The sequence shown here is derived from an EMBL/GenBank/DDBJ whole genome shotgun (WGS) entry which is preliminary data.</text>
</comment>
<evidence type="ECO:0000256" key="2">
    <source>
        <dbReference type="ARBA" id="ARBA00022598"/>
    </source>
</evidence>
<dbReference type="GO" id="GO:0071766">
    <property type="term" value="P:Actinobacterium-type cell wall biogenesis"/>
    <property type="evidence" value="ECO:0007669"/>
    <property type="project" value="UniProtKB-ARBA"/>
</dbReference>
<dbReference type="PANTHER" id="PTHR22754:SF32">
    <property type="entry name" value="DISCO-INTERACTING PROTEIN 2"/>
    <property type="match status" value="1"/>
</dbReference>
<feature type="domain" description="AMP-binding enzyme C-terminal" evidence="6">
    <location>
        <begin position="455"/>
        <end position="569"/>
    </location>
</feature>
<evidence type="ECO:0000313" key="7">
    <source>
        <dbReference type="EMBL" id="ORW19682.1"/>
    </source>
</evidence>
<evidence type="ECO:0000256" key="1">
    <source>
        <dbReference type="ARBA" id="ARBA00006432"/>
    </source>
</evidence>
<evidence type="ECO:0000256" key="3">
    <source>
        <dbReference type="ARBA" id="ARBA00022832"/>
    </source>
</evidence>
<dbReference type="Pfam" id="PF23024">
    <property type="entry name" value="AMP-dom_DIP2-like"/>
    <property type="match status" value="1"/>
</dbReference>
<sequence>MPHDDAATPRTLVDLLGRQADRSPDKVAFVFDPDGAEEQGRLTYAELDRRARAIAAGLQQQGAAGRRVLVVCRPGLDSVAAYFGCLYAGAVAVPVQDRIGRLALIAPDARARLALADATTQDRIRSQVDGLTRRPLQWLAPEDPGADPDQWEPPDIDGDTVATLQYTSGSTRAPKGVVLTHANLLANLAAIGEAWGGDGHAITVYWLPQHHDMGLIGGILEMIYVGCTTVLMSPAAFITRPMRWLEAMSKYRATGTTAPNFAYQLCVERSTAEERAALDLSHWSTAMNGAEPVQASTLRAFAEAFAPAGFRPEAFLPVYGLAEATLLVSGGSDSAAPVIRRIDRNALGEDRVVEIADAADDDPGLVELVGCGKPRGGQQIVIVDPETRRRRDSEQVGEIWVSGPCVAHGYRGKPEDTEQTFGAYLADTGEGPYLRTGDLGFMRAGEVFITGRCKDLIILRGNNYYPNDIEKTVQGSHAALLSGRGAAFSVTPKPGAGEQLVVVQETGAAGDAAALAGVPEAINAAIDRHHGIGAHAVVLVKPGSIPTTSSGKIQRLAARQQFLDGGFTAVAQWRAAQDSTGGPAEPLAAAQTAAAAQRAVALQYWKARQG</sequence>
<reference evidence="7 8" key="1">
    <citation type="submission" date="2016-01" db="EMBL/GenBank/DDBJ databases">
        <title>The new phylogeny of the genus Mycobacterium.</title>
        <authorList>
            <person name="Tarcisio F."/>
            <person name="Conor M."/>
            <person name="Antonella G."/>
            <person name="Elisabetta G."/>
            <person name="Giulia F.S."/>
            <person name="Sara T."/>
            <person name="Anna F."/>
            <person name="Clotilde B."/>
            <person name="Roberto B."/>
            <person name="Veronica D.S."/>
            <person name="Fabio R."/>
            <person name="Monica P."/>
            <person name="Olivier J."/>
            <person name="Enrico T."/>
            <person name="Nicola S."/>
        </authorList>
    </citation>
    <scope>NUCLEOTIDE SEQUENCE [LARGE SCALE GENOMIC DNA]</scope>
    <source>
        <strain evidence="7 8">DSM 44164</strain>
    </source>
</reference>
<dbReference type="PANTHER" id="PTHR22754">
    <property type="entry name" value="DISCO-INTERACTING PROTEIN 2 DIP2 -RELATED"/>
    <property type="match status" value="1"/>
</dbReference>
<dbReference type="GO" id="GO:0016874">
    <property type="term" value="F:ligase activity"/>
    <property type="evidence" value="ECO:0007669"/>
    <property type="project" value="UniProtKB-KW"/>
</dbReference>
<evidence type="ECO:0000313" key="8">
    <source>
        <dbReference type="Proteomes" id="UP000193108"/>
    </source>
</evidence>
<organism evidence="7 8">
    <name type="scientific">Mycolicibacter nonchromogenicus</name>
    <name type="common">Mycobacterium nonchromogenicum</name>
    <dbReference type="NCBI Taxonomy" id="1782"/>
    <lineage>
        <taxon>Bacteria</taxon>
        <taxon>Bacillati</taxon>
        <taxon>Actinomycetota</taxon>
        <taxon>Actinomycetes</taxon>
        <taxon>Mycobacteriales</taxon>
        <taxon>Mycobacteriaceae</taxon>
        <taxon>Mycolicibacter</taxon>
    </lineage>
</organism>